<feature type="region of interest" description="Disordered" evidence="3">
    <location>
        <begin position="57"/>
        <end position="529"/>
    </location>
</feature>
<feature type="compositionally biased region" description="Basic and acidic residues" evidence="3">
    <location>
        <begin position="507"/>
        <end position="524"/>
    </location>
</feature>
<evidence type="ECO:0000259" key="4">
    <source>
        <dbReference type="PROSITE" id="PS50102"/>
    </source>
</evidence>
<feature type="compositionally biased region" description="Basic residues" evidence="3">
    <location>
        <begin position="58"/>
        <end position="69"/>
    </location>
</feature>
<feature type="compositionally biased region" description="Polar residues" evidence="3">
    <location>
        <begin position="206"/>
        <end position="216"/>
    </location>
</feature>
<dbReference type="EMBL" id="JAHIBW010000026">
    <property type="protein sequence ID" value="KAG7297603.1"/>
    <property type="molecule type" value="Genomic_DNA"/>
</dbReference>
<feature type="compositionally biased region" description="Basic and acidic residues" evidence="3">
    <location>
        <begin position="466"/>
        <end position="477"/>
    </location>
</feature>
<dbReference type="PROSITE" id="PS50102">
    <property type="entry name" value="RRM"/>
    <property type="match status" value="2"/>
</dbReference>
<feature type="compositionally biased region" description="Gly residues" evidence="3">
    <location>
        <begin position="814"/>
        <end position="824"/>
    </location>
</feature>
<feature type="compositionally biased region" description="Gly residues" evidence="3">
    <location>
        <begin position="730"/>
        <end position="764"/>
    </location>
</feature>
<sequence>MDYVVGSVAALISGNVTPNRPKLLRRALTPTKHQPSPNVTPKSEFVEDRSIFLSPTMQKKKAIVKKSPKRIFQNQDMDVTNDGDDSCELPSPKADKVKKQLEDNLEAKPELNSSVASQKSPKKKKDKSATPNKVNNEQSSPSVAASPSPKKKNKQRNSVSETKETSLVVENGAVKENATNDIEMKEDSTEIAKTNKKKNRKRKKSQSNQEVQSSIETGKAADEVKPNTVDTITNNENVGKNKKNKNKKKNKSQNVAAVVNSADKKSSNSSKLEENKEVANKSSPAINLKNKKRRERKKKLKKQKALAVKESIEKTKTTKSKQKESTNQDSSDDDDDDDDESDNQEIEVPKLKENKNKSSAVESNKNTAIEANLDLESSEDDDDDDDEEEDDADGEEGNNDEEDENDIEEEKDVEEDNDDDNEEESDDDSEEEENGDENEESDNEIEQPKSKKSKKDKNIVNPNAITEKDSDSEHESDNEIESENEEEMKAVLDTGPDAASSDEEEEVPKKKGKKEEKTEQKPTEDVEVDPNEVKKTLFVGNVPFSSKCKKEIKKIFSKYGTINTIRIRTVPVADARVTPKLAVIKSELHPERTTVNVYVKFDSEVSVAEALAENNTVLNGCHLRVTRAAASGSEHDPRLAVYVGNLPFALEDEGLREKFSKCGEVESVRIVRDKKTNAGKGFGYVNFTTKDAVELALALPDEDRTIKNRILRVSRCSQHPTRPKPPPRGGQRGRGGRDGGGGRGGYQRGGSSRGGFEGRGGSNRGGFQSRDGSSNRGGFQGRDGSSNRGGFQSRDGSSNRGGFQSRDGSNRGASRGGFRGGSSRGGFQNRDGSSNRGGFQSRGGFQGRGGSRDNSQGRPFNNGVNRPNPPGGKSWGGGGQGEEQGAFRRIQNKRKGDEQDGGQGGPPKEKKQRKEFVGMTAEKKKVKSPKEGAVKSFTILQTKIASLSHTTSYACSRYANLAFCSTPNANFALPNQHASFATFTPAACITEHGERTSTRIQYV</sequence>
<dbReference type="Gene3D" id="3.30.70.330">
    <property type="match status" value="2"/>
</dbReference>
<dbReference type="SUPFAM" id="SSF54928">
    <property type="entry name" value="RNA-binding domain, RBD"/>
    <property type="match status" value="2"/>
</dbReference>
<dbReference type="InterPro" id="IPR012677">
    <property type="entry name" value="Nucleotide-bd_a/b_plait_sf"/>
</dbReference>
<dbReference type="Proteomes" id="UP000823941">
    <property type="component" value="Chromosome 26"/>
</dbReference>
<evidence type="ECO:0000256" key="2">
    <source>
        <dbReference type="PROSITE-ProRule" id="PRU00176"/>
    </source>
</evidence>
<feature type="compositionally biased region" description="Acidic residues" evidence="3">
    <location>
        <begin position="330"/>
        <end position="345"/>
    </location>
</feature>
<comment type="caution">
    <text evidence="5">The sequence shown here is derived from an EMBL/GenBank/DDBJ whole genome shotgun (WGS) entry which is preliminary data.</text>
</comment>
<feature type="compositionally biased region" description="Acidic residues" evidence="3">
    <location>
        <begin position="376"/>
        <end position="445"/>
    </location>
</feature>
<dbReference type="InterPro" id="IPR000504">
    <property type="entry name" value="RRM_dom"/>
</dbReference>
<feature type="region of interest" description="Disordered" evidence="3">
    <location>
        <begin position="711"/>
        <end position="924"/>
    </location>
</feature>
<dbReference type="CDD" id="cd12394">
    <property type="entry name" value="RRM1_RBM34"/>
    <property type="match status" value="1"/>
</dbReference>
<feature type="compositionally biased region" description="Gly residues" evidence="3">
    <location>
        <begin position="873"/>
        <end position="882"/>
    </location>
</feature>
<feature type="compositionally biased region" description="Gly residues" evidence="3">
    <location>
        <begin position="840"/>
        <end position="849"/>
    </location>
</feature>
<proteinExistence type="predicted"/>
<feature type="compositionally biased region" description="Basic and acidic residues" evidence="3">
    <location>
        <begin position="310"/>
        <end position="326"/>
    </location>
</feature>
<reference evidence="5 6" key="1">
    <citation type="submission" date="2021-06" db="EMBL/GenBank/DDBJ databases">
        <title>A haploid diamondback moth (Plutella xylostella L.) genome assembly resolves 31 chromosomes and identifies a diamide resistance mutation.</title>
        <authorList>
            <person name="Ward C.M."/>
            <person name="Perry K.D."/>
            <person name="Baker G."/>
            <person name="Powis K."/>
            <person name="Heckel D.G."/>
            <person name="Baxter S.W."/>
        </authorList>
    </citation>
    <scope>NUCLEOTIDE SEQUENCE [LARGE SCALE GENOMIC DNA]</scope>
    <source>
        <strain evidence="5 6">LV</strain>
        <tissue evidence="5">Single pupa</tissue>
    </source>
</reference>
<protein>
    <recommendedName>
        <fullName evidence="4">RRM domain-containing protein</fullName>
    </recommendedName>
</protein>
<feature type="compositionally biased region" description="Basic residues" evidence="3">
    <location>
        <begin position="194"/>
        <end position="205"/>
    </location>
</feature>
<feature type="compositionally biased region" description="Basic and acidic residues" evidence="3">
    <location>
        <begin position="93"/>
        <end position="109"/>
    </location>
</feature>
<dbReference type="CDD" id="cd12395">
    <property type="entry name" value="RRM2_RBM34"/>
    <property type="match status" value="1"/>
</dbReference>
<dbReference type="PANTHER" id="PTHR36812:SF9">
    <property type="entry name" value="MYB-LIKE PROTEIN X ISOFORM X1"/>
    <property type="match status" value="1"/>
</dbReference>
<evidence type="ECO:0000256" key="3">
    <source>
        <dbReference type="SAM" id="MobiDB-lite"/>
    </source>
</evidence>
<name>A0ABQ7PXZ3_PLUXY</name>
<dbReference type="SMART" id="SM00360">
    <property type="entry name" value="RRM"/>
    <property type="match status" value="2"/>
</dbReference>
<feature type="compositionally biased region" description="Low complexity" evidence="3">
    <location>
        <begin position="857"/>
        <end position="866"/>
    </location>
</feature>
<gene>
    <name evidence="5" type="ORF">JYU34_019658</name>
</gene>
<feature type="compositionally biased region" description="Polar residues" evidence="3">
    <location>
        <begin position="771"/>
        <end position="802"/>
    </location>
</feature>
<feature type="compositionally biased region" description="Basic and acidic residues" evidence="3">
    <location>
        <begin position="347"/>
        <end position="356"/>
    </location>
</feature>
<feature type="compositionally biased region" description="Basic and acidic residues" evidence="3">
    <location>
        <begin position="262"/>
        <end position="279"/>
    </location>
</feature>
<dbReference type="InterPro" id="IPR034221">
    <property type="entry name" value="RBM34_RRM2"/>
</dbReference>
<feature type="compositionally biased region" description="Polar residues" evidence="3">
    <location>
        <begin position="129"/>
        <end position="138"/>
    </location>
</feature>
<feature type="compositionally biased region" description="Polar residues" evidence="3">
    <location>
        <begin position="357"/>
        <end position="369"/>
    </location>
</feature>
<feature type="domain" description="RRM" evidence="4">
    <location>
        <begin position="535"/>
        <end position="630"/>
    </location>
</feature>
<feature type="compositionally biased region" description="Basic residues" evidence="3">
    <location>
        <begin position="289"/>
        <end position="304"/>
    </location>
</feature>
<keyword evidence="6" id="KW-1185">Reference proteome</keyword>
<keyword evidence="1 2" id="KW-0694">RNA-binding</keyword>
<feature type="compositionally biased region" description="Basic and acidic residues" evidence="3">
    <location>
        <begin position="907"/>
        <end position="916"/>
    </location>
</feature>
<feature type="compositionally biased region" description="Basic residues" evidence="3">
    <location>
        <begin position="240"/>
        <end position="251"/>
    </location>
</feature>
<feature type="domain" description="RRM" evidence="4">
    <location>
        <begin position="639"/>
        <end position="718"/>
    </location>
</feature>
<accession>A0ABQ7PXZ3</accession>
<evidence type="ECO:0000313" key="5">
    <source>
        <dbReference type="EMBL" id="KAG7297603.1"/>
    </source>
</evidence>
<feature type="compositionally biased region" description="Low complexity" evidence="3">
    <location>
        <begin position="139"/>
        <end position="148"/>
    </location>
</feature>
<evidence type="ECO:0000256" key="1">
    <source>
        <dbReference type="ARBA" id="ARBA00022884"/>
    </source>
</evidence>
<dbReference type="PANTHER" id="PTHR36812">
    <property type="entry name" value="NEUROFILAMENT TRIPLET M PROTEIN-LIKE PROTEIN"/>
    <property type="match status" value="1"/>
</dbReference>
<evidence type="ECO:0000313" key="6">
    <source>
        <dbReference type="Proteomes" id="UP000823941"/>
    </source>
</evidence>
<dbReference type="Pfam" id="PF00076">
    <property type="entry name" value="RRM_1"/>
    <property type="match status" value="1"/>
</dbReference>
<organism evidence="5 6">
    <name type="scientific">Plutella xylostella</name>
    <name type="common">Diamondback moth</name>
    <name type="synonym">Plutella maculipennis</name>
    <dbReference type="NCBI Taxonomy" id="51655"/>
    <lineage>
        <taxon>Eukaryota</taxon>
        <taxon>Metazoa</taxon>
        <taxon>Ecdysozoa</taxon>
        <taxon>Arthropoda</taxon>
        <taxon>Hexapoda</taxon>
        <taxon>Insecta</taxon>
        <taxon>Pterygota</taxon>
        <taxon>Neoptera</taxon>
        <taxon>Endopterygota</taxon>
        <taxon>Lepidoptera</taxon>
        <taxon>Glossata</taxon>
        <taxon>Ditrysia</taxon>
        <taxon>Yponomeutoidea</taxon>
        <taxon>Plutellidae</taxon>
        <taxon>Plutella</taxon>
    </lineage>
</organism>
<dbReference type="InterPro" id="IPR035979">
    <property type="entry name" value="RBD_domain_sf"/>
</dbReference>